<dbReference type="Ensembl" id="ENSDCDT00010047637.1">
    <property type="protein sequence ID" value="ENSDCDP00010038039.1"/>
    <property type="gene ID" value="ENSDCDG00010024642.1"/>
</dbReference>
<keyword evidence="2 7" id="KW-0349">Heme</keyword>
<organism evidence="8 9">
    <name type="scientific">Denticeps clupeoides</name>
    <name type="common">denticle herring</name>
    <dbReference type="NCBI Taxonomy" id="299321"/>
    <lineage>
        <taxon>Eukaryota</taxon>
        <taxon>Metazoa</taxon>
        <taxon>Chordata</taxon>
        <taxon>Craniata</taxon>
        <taxon>Vertebrata</taxon>
        <taxon>Euteleostomi</taxon>
        <taxon>Actinopterygii</taxon>
        <taxon>Neopterygii</taxon>
        <taxon>Teleostei</taxon>
        <taxon>Clupei</taxon>
        <taxon>Clupeiformes</taxon>
        <taxon>Denticipitoidei</taxon>
        <taxon>Denticipitidae</taxon>
        <taxon>Denticeps</taxon>
    </lineage>
</organism>
<dbReference type="InterPro" id="IPR036396">
    <property type="entry name" value="Cyt_P450_sf"/>
</dbReference>
<feature type="binding site" description="axial binding residue" evidence="7">
    <location>
        <position position="256"/>
    </location>
    <ligand>
        <name>heme</name>
        <dbReference type="ChEBI" id="CHEBI:30413"/>
    </ligand>
    <ligandPart>
        <name>Fe</name>
        <dbReference type="ChEBI" id="CHEBI:18248"/>
    </ligandPart>
</feature>
<proteinExistence type="inferred from homology"/>
<dbReference type="Pfam" id="PF00067">
    <property type="entry name" value="p450"/>
    <property type="match status" value="2"/>
</dbReference>
<dbReference type="GO" id="GO:0020037">
    <property type="term" value="F:heme binding"/>
    <property type="evidence" value="ECO:0007669"/>
    <property type="project" value="InterPro"/>
</dbReference>
<sequence length="352" mass="40135">SPLYFCPEALIQQGDAFAGHPDLFTFSTIANSTSMTFSEKYGDAWILHKKVCKNALRTFSQTEAQDSSASCILEESICAETVEMVEALKTQQQEGEGWTLRSHLSPLWPMWCVPCALGKGTTRATRSSSPDLCCRDLADFFPVFCYLPSPSLRKMVQDINRMNSFMEANIEEHLMTFDKNCVRDITDAPIALCEDRDEDWAGTQDIKIQHQCIHQSVDIWGDPDKFRPERFLSESRHFNKALTEKVMIFGMVKRHCLGDTFARLEILMFLTTLLYCLHIENVPGQVLELSADFGLTMKPKTFRTRVSPRRCTVCCIESFNIKNIKMSIHLQNTSCSGADSKKLKKYEIIYLK</sequence>
<dbReference type="GeneTree" id="ENSGT00950000183037"/>
<evidence type="ECO:0000256" key="1">
    <source>
        <dbReference type="ARBA" id="ARBA00010617"/>
    </source>
</evidence>
<evidence type="ECO:0008006" key="10">
    <source>
        <dbReference type="Google" id="ProtNLM"/>
    </source>
</evidence>
<protein>
    <recommendedName>
        <fullName evidence="10">Cytochrome P450</fullName>
    </recommendedName>
</protein>
<dbReference type="AlphaFoldDB" id="A0AAY4CZ39"/>
<dbReference type="Gene3D" id="1.10.630.10">
    <property type="entry name" value="Cytochrome P450"/>
    <property type="match status" value="2"/>
</dbReference>
<comment type="similarity">
    <text evidence="1">Belongs to the cytochrome P450 family.</text>
</comment>
<dbReference type="PRINTS" id="PR00465">
    <property type="entry name" value="EP450IV"/>
</dbReference>
<dbReference type="GO" id="GO:0005506">
    <property type="term" value="F:iron ion binding"/>
    <property type="evidence" value="ECO:0007669"/>
    <property type="project" value="InterPro"/>
</dbReference>
<dbReference type="GO" id="GO:0004508">
    <property type="term" value="F:steroid 17-alpha-monooxygenase activity"/>
    <property type="evidence" value="ECO:0007669"/>
    <property type="project" value="TreeGrafter"/>
</dbReference>
<evidence type="ECO:0000256" key="3">
    <source>
        <dbReference type="ARBA" id="ARBA00022723"/>
    </source>
</evidence>
<evidence type="ECO:0000313" key="8">
    <source>
        <dbReference type="Ensembl" id="ENSDCDP00010038039.1"/>
    </source>
</evidence>
<dbReference type="Proteomes" id="UP000694580">
    <property type="component" value="Chromosome 11"/>
</dbReference>
<evidence type="ECO:0000256" key="5">
    <source>
        <dbReference type="ARBA" id="ARBA00023004"/>
    </source>
</evidence>
<accession>A0AAY4CZ39</accession>
<dbReference type="PANTHER" id="PTHR24289:SF22">
    <property type="entry name" value="CYTOCHROME P450 1A"/>
    <property type="match status" value="1"/>
</dbReference>
<evidence type="ECO:0000256" key="2">
    <source>
        <dbReference type="ARBA" id="ARBA00022617"/>
    </source>
</evidence>
<dbReference type="GO" id="GO:0042446">
    <property type="term" value="P:hormone biosynthetic process"/>
    <property type="evidence" value="ECO:0007669"/>
    <property type="project" value="TreeGrafter"/>
</dbReference>
<dbReference type="SUPFAM" id="SSF48264">
    <property type="entry name" value="Cytochrome P450"/>
    <property type="match status" value="1"/>
</dbReference>
<reference evidence="8" key="2">
    <citation type="submission" date="2025-08" db="UniProtKB">
        <authorList>
            <consortium name="Ensembl"/>
        </authorList>
    </citation>
    <scope>IDENTIFICATION</scope>
</reference>
<keyword evidence="5 7" id="KW-0408">Iron</keyword>
<comment type="cofactor">
    <cofactor evidence="7">
        <name>heme</name>
        <dbReference type="ChEBI" id="CHEBI:30413"/>
    </cofactor>
</comment>
<name>A0AAY4CZ39_9TELE</name>
<keyword evidence="3 7" id="KW-0479">Metal-binding</keyword>
<evidence type="ECO:0000256" key="7">
    <source>
        <dbReference type="PIRSR" id="PIRSR602403-1"/>
    </source>
</evidence>
<dbReference type="PANTHER" id="PTHR24289">
    <property type="entry name" value="STEROID 17-ALPHA-HYDROXYLASE/17,20 LYASE"/>
    <property type="match status" value="1"/>
</dbReference>
<keyword evidence="6" id="KW-0503">Monooxygenase</keyword>
<reference evidence="8" key="3">
    <citation type="submission" date="2025-09" db="UniProtKB">
        <authorList>
            <consortium name="Ensembl"/>
        </authorList>
    </citation>
    <scope>IDENTIFICATION</scope>
</reference>
<evidence type="ECO:0000256" key="4">
    <source>
        <dbReference type="ARBA" id="ARBA00023002"/>
    </source>
</evidence>
<reference evidence="8 9" key="1">
    <citation type="submission" date="2020-06" db="EMBL/GenBank/DDBJ databases">
        <authorList>
            <consortium name="Wellcome Sanger Institute Data Sharing"/>
        </authorList>
    </citation>
    <scope>NUCLEOTIDE SEQUENCE [LARGE SCALE GENOMIC DNA]</scope>
</reference>
<gene>
    <name evidence="8" type="primary">GNAT2</name>
</gene>
<keyword evidence="9" id="KW-1185">Reference proteome</keyword>
<keyword evidence="4" id="KW-0560">Oxidoreductase</keyword>
<dbReference type="GO" id="GO:0042448">
    <property type="term" value="P:progesterone metabolic process"/>
    <property type="evidence" value="ECO:0007669"/>
    <property type="project" value="TreeGrafter"/>
</dbReference>
<dbReference type="InterPro" id="IPR001128">
    <property type="entry name" value="Cyt_P450"/>
</dbReference>
<evidence type="ECO:0000256" key="6">
    <source>
        <dbReference type="ARBA" id="ARBA00023033"/>
    </source>
</evidence>
<dbReference type="InterPro" id="IPR002403">
    <property type="entry name" value="Cyt_P450_E_grp-IV"/>
</dbReference>
<evidence type="ECO:0000313" key="9">
    <source>
        <dbReference type="Proteomes" id="UP000694580"/>
    </source>
</evidence>